<dbReference type="AlphaFoldDB" id="A0A0A9Z3I1"/>
<feature type="compositionally biased region" description="Polar residues" evidence="1">
    <location>
        <begin position="32"/>
        <end position="41"/>
    </location>
</feature>
<gene>
    <name evidence="2" type="ORF">CM83_103447</name>
</gene>
<feature type="non-terminal residue" evidence="2">
    <location>
        <position position="1"/>
    </location>
</feature>
<accession>A0A0A9Z3I1</accession>
<proteinExistence type="predicted"/>
<organism evidence="2">
    <name type="scientific">Lygus hesperus</name>
    <name type="common">Western plant bug</name>
    <dbReference type="NCBI Taxonomy" id="30085"/>
    <lineage>
        <taxon>Eukaryota</taxon>
        <taxon>Metazoa</taxon>
        <taxon>Ecdysozoa</taxon>
        <taxon>Arthropoda</taxon>
        <taxon>Hexapoda</taxon>
        <taxon>Insecta</taxon>
        <taxon>Pterygota</taxon>
        <taxon>Neoptera</taxon>
        <taxon>Paraneoptera</taxon>
        <taxon>Hemiptera</taxon>
        <taxon>Heteroptera</taxon>
        <taxon>Panheteroptera</taxon>
        <taxon>Cimicomorpha</taxon>
        <taxon>Miridae</taxon>
        <taxon>Mirini</taxon>
        <taxon>Lygus</taxon>
    </lineage>
</organism>
<feature type="region of interest" description="Disordered" evidence="1">
    <location>
        <begin position="32"/>
        <end position="70"/>
    </location>
</feature>
<evidence type="ECO:0000313" key="2">
    <source>
        <dbReference type="EMBL" id="JAG38426.1"/>
    </source>
</evidence>
<evidence type="ECO:0000256" key="1">
    <source>
        <dbReference type="SAM" id="MobiDB-lite"/>
    </source>
</evidence>
<reference evidence="2" key="1">
    <citation type="journal article" date="2014" name="PLoS ONE">
        <title>Transcriptome-Based Identification of ABC Transporters in the Western Tarnished Plant Bug Lygus hesperus.</title>
        <authorList>
            <person name="Hull J.J."/>
            <person name="Chaney K."/>
            <person name="Geib S.M."/>
            <person name="Fabrick J.A."/>
            <person name="Brent C.S."/>
            <person name="Walsh D."/>
            <person name="Lavine L.C."/>
        </authorList>
    </citation>
    <scope>NUCLEOTIDE SEQUENCE</scope>
</reference>
<reference evidence="2" key="2">
    <citation type="submission" date="2014-07" db="EMBL/GenBank/DDBJ databases">
        <authorList>
            <person name="Hull J."/>
        </authorList>
    </citation>
    <scope>NUCLEOTIDE SEQUENCE</scope>
</reference>
<protein>
    <submittedName>
        <fullName evidence="2">Uncharacterized protein</fullName>
    </submittedName>
</protein>
<name>A0A0A9Z3I1_LYGHE</name>
<feature type="non-terminal residue" evidence="2">
    <location>
        <position position="133"/>
    </location>
</feature>
<sequence>APKHNMQNNLNGLIMTQTGWKLRPQSQVQFEISDPKSNLNPSPSPRVPLTESYSIVGGSGFPDRNHSEQLDPYQTNVSGISHKNLHKITSETGFDLSQTSAIVSSSTLQPEILTPILKQNYKSQGLPTKAYSG</sequence>
<dbReference type="EMBL" id="GBHO01005178">
    <property type="protein sequence ID" value="JAG38426.1"/>
    <property type="molecule type" value="Transcribed_RNA"/>
</dbReference>